<comment type="caution">
    <text evidence="3">The sequence shown here is derived from an EMBL/GenBank/DDBJ whole genome shotgun (WGS) entry which is preliminary data.</text>
</comment>
<dbReference type="PANTHER" id="PTHR34183">
    <property type="entry name" value="ENDOLYTIC PEPTIDOGLYCAN TRANSGLYCOSYLASE RLPA"/>
    <property type="match status" value="1"/>
</dbReference>
<feature type="domain" description="RlpA-like protein double-psi beta-barrel" evidence="2">
    <location>
        <begin position="2"/>
        <end position="63"/>
    </location>
</feature>
<keyword evidence="4" id="KW-1185">Reference proteome</keyword>
<dbReference type="InterPro" id="IPR009009">
    <property type="entry name" value="RlpA-like_DPBB"/>
</dbReference>
<dbReference type="SUPFAM" id="SSF50685">
    <property type="entry name" value="Barwin-like endoglucanases"/>
    <property type="match status" value="1"/>
</dbReference>
<dbReference type="InterPro" id="IPR012997">
    <property type="entry name" value="RplA"/>
</dbReference>
<dbReference type="Pfam" id="PF03330">
    <property type="entry name" value="DPBB_1"/>
    <property type="match status" value="1"/>
</dbReference>
<dbReference type="EMBL" id="LELG01000364">
    <property type="protein sequence ID" value="KMQ77221.1"/>
    <property type="molecule type" value="Genomic_DNA"/>
</dbReference>
<organism evidence="3 4">
    <name type="scientific">Candidatus Burkholderia pumila</name>
    <dbReference type="NCBI Taxonomy" id="1090375"/>
    <lineage>
        <taxon>Bacteria</taxon>
        <taxon>Pseudomonadati</taxon>
        <taxon>Pseudomonadota</taxon>
        <taxon>Betaproteobacteria</taxon>
        <taxon>Burkholderiales</taxon>
        <taxon>Burkholderiaceae</taxon>
        <taxon>Burkholderia</taxon>
    </lineage>
</organism>
<dbReference type="Proteomes" id="UP000242951">
    <property type="component" value="Unassembled WGS sequence"/>
</dbReference>
<name>A0ABR5HJX3_9BURK</name>
<comment type="similarity">
    <text evidence="1">Belongs to the RlpA family.</text>
</comment>
<evidence type="ECO:0000256" key="1">
    <source>
        <dbReference type="RuleBase" id="RU003495"/>
    </source>
</evidence>
<dbReference type="PANTHER" id="PTHR34183:SF1">
    <property type="entry name" value="ENDOLYTIC PEPTIDOGLYCAN TRANSGLYCOSYLASE RLPA"/>
    <property type="match status" value="1"/>
</dbReference>
<protein>
    <submittedName>
        <fullName evidence="3">Rare lipoprotein A</fullName>
    </submittedName>
</protein>
<dbReference type="Gene3D" id="2.40.40.10">
    <property type="entry name" value="RlpA-like domain"/>
    <property type="match status" value="1"/>
</dbReference>
<evidence type="ECO:0000313" key="4">
    <source>
        <dbReference type="Proteomes" id="UP000242951"/>
    </source>
</evidence>
<gene>
    <name evidence="3" type="ORF">BPMI_03605c</name>
</gene>
<dbReference type="CDD" id="cd22268">
    <property type="entry name" value="DPBB_RlpA-like"/>
    <property type="match status" value="1"/>
</dbReference>
<evidence type="ECO:0000313" key="3">
    <source>
        <dbReference type="EMBL" id="KMQ77221.1"/>
    </source>
</evidence>
<dbReference type="InterPro" id="IPR036908">
    <property type="entry name" value="RlpA-like_sf"/>
</dbReference>
<proteinExistence type="inferred from homology"/>
<reference evidence="3 4" key="1">
    <citation type="submission" date="2015-06" db="EMBL/GenBank/DDBJ databases">
        <title>Comparative genomics of Burkholderia leaf nodule symbionts.</title>
        <authorList>
            <person name="Carlier A."/>
            <person name="Eberl L."/>
            <person name="Pinto-Carbo M."/>
        </authorList>
    </citation>
    <scope>NUCLEOTIDE SEQUENCE [LARGE SCALE GENOMIC DNA]</scope>
    <source>
        <strain evidence="3 4">UZHbot3</strain>
    </source>
</reference>
<accession>A0ABR5HJX3</accession>
<evidence type="ECO:0000259" key="2">
    <source>
        <dbReference type="Pfam" id="PF03330"/>
    </source>
</evidence>
<dbReference type="NCBIfam" id="TIGR00413">
    <property type="entry name" value="rlpA"/>
    <property type="match status" value="1"/>
</dbReference>
<sequence>MHAYSAMHRILPFESYVRVTNVVRKKSVIVRINDRGPFIEDCVIDLSVAAASLIGLRGSGSAEATLEPISAAKARAEISDSLRIRPTHTHVDGVKHKKSRKTRVS</sequence>
<keyword evidence="3" id="KW-0449">Lipoprotein</keyword>